<protein>
    <submittedName>
        <fullName evidence="2">Uncharacterized protein</fullName>
    </submittedName>
</protein>
<dbReference type="AlphaFoldDB" id="A0A8T0RB54"/>
<keyword evidence="3" id="KW-1185">Reference proteome</keyword>
<organism evidence="2 3">
    <name type="scientific">Panicum virgatum</name>
    <name type="common">Blackwell switchgrass</name>
    <dbReference type="NCBI Taxonomy" id="38727"/>
    <lineage>
        <taxon>Eukaryota</taxon>
        <taxon>Viridiplantae</taxon>
        <taxon>Streptophyta</taxon>
        <taxon>Embryophyta</taxon>
        <taxon>Tracheophyta</taxon>
        <taxon>Spermatophyta</taxon>
        <taxon>Magnoliopsida</taxon>
        <taxon>Liliopsida</taxon>
        <taxon>Poales</taxon>
        <taxon>Poaceae</taxon>
        <taxon>PACMAD clade</taxon>
        <taxon>Panicoideae</taxon>
        <taxon>Panicodae</taxon>
        <taxon>Paniceae</taxon>
        <taxon>Panicinae</taxon>
        <taxon>Panicum</taxon>
        <taxon>Panicum sect. Hiantes</taxon>
    </lineage>
</organism>
<gene>
    <name evidence="2" type="ORF">PVAP13_6KG178100</name>
</gene>
<dbReference type="Proteomes" id="UP000823388">
    <property type="component" value="Chromosome 6K"/>
</dbReference>
<comment type="caution">
    <text evidence="2">The sequence shown here is derived from an EMBL/GenBank/DDBJ whole genome shotgun (WGS) entry which is preliminary data.</text>
</comment>
<dbReference type="EMBL" id="CM029047">
    <property type="protein sequence ID" value="KAG2582724.1"/>
    <property type="molecule type" value="Genomic_DNA"/>
</dbReference>
<feature type="signal peptide" evidence="1">
    <location>
        <begin position="1"/>
        <end position="22"/>
    </location>
</feature>
<evidence type="ECO:0000256" key="1">
    <source>
        <dbReference type="SAM" id="SignalP"/>
    </source>
</evidence>
<name>A0A8T0RB54_PANVG</name>
<accession>A0A8T0RB54</accession>
<sequence>MAQAPRVAEALALFLSRAGVSALAVSSSATRHAVNRVAAAATSSAAGPSSSGWVVSVCTSDSILAALRTCIASAVRSAVCHAAASPSKGVPPRVLLLPPPRVSEPASLLYADAAAGTGAIDLLASAAEAVALFLSRAEVSAFAASSSATRRAVDRVAAAATSSAAGPSSSGWVVAVCNSDSVLAALRTYPASAVRRAVYHAAISPSNGAPPRVLLLPPPSATEPAPLLCADAAAGAGVGAIDPLESSSTMVLAAACSNCPPAIPFRSGLQLWGNGISYPFGFPVTGQGLPATPLGNSVVCILAVNWECVFASLPSDAEDPDTASPPPPPPRFVNSVSSRLVVAASTNALVPASYLSNHAGFARILRRSFTSIAHNQISSDGADDKFCSSPTQLQTVDDLITQMNEMAFNEEDKVKFKQAFYAKFRTLKTALGIAEFLEYQKYGYDEWLCILKVTYKKIGPHREAMDLQIKEDLSYSKEVEAEFTNDPGKALNAVKMDILLKWHEESRADLKKILGFCDPENKKMDWGTFVFFGRKIDVPKVLSIFKLFGF</sequence>
<reference evidence="2 3" key="1">
    <citation type="submission" date="2020-05" db="EMBL/GenBank/DDBJ databases">
        <title>WGS assembly of Panicum virgatum.</title>
        <authorList>
            <person name="Lovell J.T."/>
            <person name="Jenkins J."/>
            <person name="Shu S."/>
            <person name="Juenger T.E."/>
            <person name="Schmutz J."/>
        </authorList>
    </citation>
    <scope>NUCLEOTIDE SEQUENCE [LARGE SCALE GENOMIC DNA]</scope>
    <source>
        <strain evidence="3">cv. AP13</strain>
    </source>
</reference>
<proteinExistence type="predicted"/>
<keyword evidence="1" id="KW-0732">Signal</keyword>
<evidence type="ECO:0000313" key="2">
    <source>
        <dbReference type="EMBL" id="KAG2582724.1"/>
    </source>
</evidence>
<feature type="chain" id="PRO_5035730595" evidence="1">
    <location>
        <begin position="23"/>
        <end position="550"/>
    </location>
</feature>
<evidence type="ECO:0000313" key="3">
    <source>
        <dbReference type="Proteomes" id="UP000823388"/>
    </source>
</evidence>